<keyword evidence="2" id="KW-1185">Reference proteome</keyword>
<feature type="non-terminal residue" evidence="1">
    <location>
        <position position="434"/>
    </location>
</feature>
<evidence type="ECO:0000313" key="1">
    <source>
        <dbReference type="EMBL" id="KAJ2789550.1"/>
    </source>
</evidence>
<comment type="caution">
    <text evidence="1">The sequence shown here is derived from an EMBL/GenBank/DDBJ whole genome shotgun (WGS) entry which is preliminary data.</text>
</comment>
<dbReference type="Proteomes" id="UP001140066">
    <property type="component" value="Unassembled WGS sequence"/>
</dbReference>
<sequence>LLAAHGRQLGARGVAVPPQARGVVARVRDDDVGAAPRAEVVDQRAHVVEQPPRLQRHAGHGHDVDGAPAQQRHQRRHAVAVAAVAAAAQRVGREGVARAAQLVDVHHAQRAARRRVEAAAGHDDDARARPRRLHVDARLQRAAARVAHNGGGVGAQALRRLAPHQRQHRARGLQHGVGAHGVPRSRRVVHGVRPRVRADLPRHHQRRPLGVRRKGRVVAAAAARVEAVLARQRERHAHQPVVGRARDGQELRRPGKRRRRLLPQELERERRVLRVSDLAQPALRRAHHHARVRLAVRAHVAPHVRVHRQLRRERRHARAQRQLGRAEPRQLARRVQGLRVGRAVGHGVAPGRGDVLAHLPRADAHERHQPRGAVALGLLPRPHGAAALRALCRRRLRKRAHRPPVPRLQPLDDVADVLDAVGRREKVADVHRVR</sequence>
<dbReference type="EMBL" id="JANBUK010000548">
    <property type="protein sequence ID" value="KAJ2789550.1"/>
    <property type="molecule type" value="Genomic_DNA"/>
</dbReference>
<evidence type="ECO:0000313" key="2">
    <source>
        <dbReference type="Proteomes" id="UP001140066"/>
    </source>
</evidence>
<accession>A0ACC1KGT8</accession>
<organism evidence="1 2">
    <name type="scientific">Coemansia linderi</name>
    <dbReference type="NCBI Taxonomy" id="2663919"/>
    <lineage>
        <taxon>Eukaryota</taxon>
        <taxon>Fungi</taxon>
        <taxon>Fungi incertae sedis</taxon>
        <taxon>Zoopagomycota</taxon>
        <taxon>Kickxellomycotina</taxon>
        <taxon>Kickxellomycetes</taxon>
        <taxon>Kickxellales</taxon>
        <taxon>Kickxellaceae</taxon>
        <taxon>Coemansia</taxon>
    </lineage>
</organism>
<reference evidence="1" key="1">
    <citation type="submission" date="2022-07" db="EMBL/GenBank/DDBJ databases">
        <title>Phylogenomic reconstructions and comparative analyses of Kickxellomycotina fungi.</title>
        <authorList>
            <person name="Reynolds N.K."/>
            <person name="Stajich J.E."/>
            <person name="Barry K."/>
            <person name="Grigoriev I.V."/>
            <person name="Crous P."/>
            <person name="Smith M.E."/>
        </authorList>
    </citation>
    <scope>NUCLEOTIDE SEQUENCE</scope>
    <source>
        <strain evidence="1">BCRC 34191</strain>
    </source>
</reference>
<gene>
    <name evidence="1" type="ORF">GGI18_002338</name>
</gene>
<proteinExistence type="predicted"/>
<protein>
    <submittedName>
        <fullName evidence="1">Uncharacterized protein</fullName>
    </submittedName>
</protein>
<name>A0ACC1KGT8_9FUNG</name>
<feature type="non-terminal residue" evidence="1">
    <location>
        <position position="1"/>
    </location>
</feature>